<dbReference type="CDD" id="cd21123">
    <property type="entry name" value="SPASM_MftC-like"/>
    <property type="match status" value="1"/>
</dbReference>
<comment type="catalytic activity">
    <reaction evidence="9">
        <text>[mycofactocin precursor peptide]-C-terminal glycyl-N-{[2-(4-hydroxyphenyl)ethenyl]-3-methylbutanamide} + AH2 + S-adenosyl-L-methionine = [mycofactocin precursor peptide]-C-terminal glycyl-N-{5-[(4-hydroxyphenyl)methyl]-4,4-dimethyl-2-oxopyrrolidin-3-yl}acetamide + 5'-deoxyadenosine + L-methionine + A + H(+)</text>
        <dbReference type="Rhea" id="RHEA:65500"/>
        <dbReference type="Rhea" id="RHEA-COMP:16816"/>
        <dbReference type="Rhea" id="RHEA-COMP:16818"/>
        <dbReference type="ChEBI" id="CHEBI:13193"/>
        <dbReference type="ChEBI" id="CHEBI:15378"/>
        <dbReference type="ChEBI" id="CHEBI:17319"/>
        <dbReference type="ChEBI" id="CHEBI:17499"/>
        <dbReference type="ChEBI" id="CHEBI:57844"/>
        <dbReference type="ChEBI" id="CHEBI:59789"/>
        <dbReference type="ChEBI" id="CHEBI:156517"/>
        <dbReference type="ChEBI" id="CHEBI:156518"/>
        <dbReference type="EC" id="4.1.99.26"/>
    </reaction>
</comment>
<evidence type="ECO:0000256" key="11">
    <source>
        <dbReference type="ARBA" id="ARBA00066804"/>
    </source>
</evidence>
<dbReference type="GO" id="GO:0003824">
    <property type="term" value="F:catalytic activity"/>
    <property type="evidence" value="ECO:0007669"/>
    <property type="project" value="InterPro"/>
</dbReference>
<keyword evidence="17" id="KW-1185">Reference proteome</keyword>
<dbReference type="SUPFAM" id="SSF102114">
    <property type="entry name" value="Radical SAM enzymes"/>
    <property type="match status" value="1"/>
</dbReference>
<dbReference type="OrthoDB" id="9808591at2"/>
<evidence type="ECO:0000256" key="12">
    <source>
        <dbReference type="ARBA" id="ARBA00074337"/>
    </source>
</evidence>
<evidence type="ECO:0000313" key="17">
    <source>
        <dbReference type="Proteomes" id="UP000046155"/>
    </source>
</evidence>
<evidence type="ECO:0000256" key="6">
    <source>
        <dbReference type="ARBA" id="ARBA00023014"/>
    </source>
</evidence>
<comment type="cofactor">
    <cofactor evidence="1">
        <name>[4Fe-4S] cluster</name>
        <dbReference type="ChEBI" id="CHEBI:49883"/>
    </cofactor>
</comment>
<evidence type="ECO:0000256" key="10">
    <source>
        <dbReference type="ARBA" id="ARBA00066739"/>
    </source>
</evidence>
<dbReference type="FunFam" id="3.20.20.70:FF:000188">
    <property type="entry name" value="Mycofactocin radical SAM maturase MftC"/>
    <property type="match status" value="1"/>
</dbReference>
<dbReference type="PIRSF" id="PIRSF037420">
    <property type="entry name" value="PQQ_syn_pqqE"/>
    <property type="match status" value="1"/>
</dbReference>
<dbReference type="EMBL" id="CDRZ01000259">
    <property type="protein sequence ID" value="CEO89833.1"/>
    <property type="molecule type" value="Genomic_DNA"/>
</dbReference>
<evidence type="ECO:0000256" key="1">
    <source>
        <dbReference type="ARBA" id="ARBA00001966"/>
    </source>
</evidence>
<keyword evidence="6" id="KW-0411">Iron-sulfur</keyword>
<dbReference type="GO" id="GO:0006783">
    <property type="term" value="P:heme biosynthetic process"/>
    <property type="evidence" value="ECO:0007669"/>
    <property type="project" value="TreeGrafter"/>
</dbReference>
<dbReference type="EC" id="1.3.98.7" evidence="10"/>
<dbReference type="InterPro" id="IPR013785">
    <property type="entry name" value="Aldolase_TIM"/>
</dbReference>
<evidence type="ECO:0000259" key="15">
    <source>
        <dbReference type="PROSITE" id="PS51918"/>
    </source>
</evidence>
<dbReference type="EC" id="4.1.99.26" evidence="11"/>
<dbReference type="Pfam" id="PF13186">
    <property type="entry name" value="SPASM"/>
    <property type="match status" value="1"/>
</dbReference>
<reference evidence="17" key="1">
    <citation type="submission" date="2015-01" db="EMBL/GenBank/DDBJ databases">
        <authorList>
            <person name="Manzoor Shahid"/>
            <person name="Zubair Saima"/>
        </authorList>
    </citation>
    <scope>NUCLEOTIDE SEQUENCE [LARGE SCALE GENOMIC DNA]</scope>
    <source>
        <strain evidence="17">Sp3</strain>
    </source>
</reference>
<dbReference type="GO" id="GO:0051539">
    <property type="term" value="F:4 iron, 4 sulfur cluster binding"/>
    <property type="evidence" value="ECO:0007669"/>
    <property type="project" value="UniProtKB-KW"/>
</dbReference>
<evidence type="ECO:0000256" key="8">
    <source>
        <dbReference type="ARBA" id="ARBA00051525"/>
    </source>
</evidence>
<evidence type="ECO:0000256" key="9">
    <source>
        <dbReference type="ARBA" id="ARBA00051925"/>
    </source>
</evidence>
<keyword evidence="5" id="KW-0408">Iron</keyword>
<dbReference type="InterPro" id="IPR058240">
    <property type="entry name" value="rSAM_sf"/>
</dbReference>
<name>A0A0B7MNL9_9FIRM</name>
<dbReference type="InterPro" id="IPR007197">
    <property type="entry name" value="rSAM"/>
</dbReference>
<dbReference type="PANTHER" id="PTHR11228">
    <property type="entry name" value="RADICAL SAM DOMAIN PROTEIN"/>
    <property type="match status" value="1"/>
</dbReference>
<sequence>MIGFTKLLTGKATVAAAVRAANCGAVPPHLLQFSTASRPIVVWNLTWKCNLHCRHCYLEASPSSQGEELSTAEALQLITEFGEMKTPVIIFSGGEPLLYAGLWELAEHARSQGIRTALSTNGILITPDAARRLNSCGFAYVGVSLDGGPSVHDAFRGVSGAFEKTLNGLRNAKEAGLKTGIRFTVNKNNIQDLPLIFDLVKNEKIPRFCLYHLVYAGRGRDLASIDLTIQEKRELVDYLIQKAIEFHKEGTEVEILTTDHHADGIYLYRWVKENLPERAQEVEQLLEFHGGCSAGVKIANIDPQGYVYPCQFWRSSSLGKVPEQSFREIWYDENNQLLKALRNKEAHLKGKCGECKHNSLCGGCRIRAEAVNDDIWGEDPVCYLSNEEIGRE</sequence>
<evidence type="ECO:0000256" key="2">
    <source>
        <dbReference type="ARBA" id="ARBA00022485"/>
    </source>
</evidence>
<dbReference type="InterPro" id="IPR017200">
    <property type="entry name" value="PqqE-like"/>
</dbReference>
<dbReference type="SFLD" id="SFLDG01067">
    <property type="entry name" value="SPASM/twitch_domain_containing"/>
    <property type="match status" value="1"/>
</dbReference>
<accession>A0A0B7MNL9</accession>
<dbReference type="AlphaFoldDB" id="A0A0B7MNL9"/>
<dbReference type="SFLD" id="SFLDG01386">
    <property type="entry name" value="main_SPASM_domain-containing"/>
    <property type="match status" value="1"/>
</dbReference>
<dbReference type="SFLD" id="SFLDG01385">
    <property type="entry name" value="heme_carboxy_lyase_like"/>
    <property type="match status" value="1"/>
</dbReference>
<gene>
    <name evidence="16" type="ORF">SSCH_600055</name>
</gene>
<comment type="catalytic activity">
    <reaction evidence="8">
        <text>[mycofactocin precursor peptide]-C-terminal glycyl-L-valyl-L-tyrosine + S-adenosyl-L-methionine = [mycofactocin precursor peptide]-C-terminal glycyl-N-{[2-(4-hydroxyphenyl)ethenyl]-3-methylbutanamide} + 5'-deoxyadenosine + L-methionine + CO2</text>
        <dbReference type="Rhea" id="RHEA:65492"/>
        <dbReference type="Rhea" id="RHEA-COMP:16815"/>
        <dbReference type="Rhea" id="RHEA-COMP:16816"/>
        <dbReference type="ChEBI" id="CHEBI:16526"/>
        <dbReference type="ChEBI" id="CHEBI:17319"/>
        <dbReference type="ChEBI" id="CHEBI:57844"/>
        <dbReference type="ChEBI" id="CHEBI:59789"/>
        <dbReference type="ChEBI" id="CHEBI:156515"/>
        <dbReference type="ChEBI" id="CHEBI:156517"/>
        <dbReference type="EC" id="1.3.98.7"/>
    </reaction>
</comment>
<proteinExistence type="predicted"/>
<keyword evidence="3" id="KW-0949">S-adenosyl-L-methionine</keyword>
<dbReference type="InterPro" id="IPR023885">
    <property type="entry name" value="4Fe4S-binding_SPASM_dom"/>
</dbReference>
<dbReference type="PROSITE" id="PS51918">
    <property type="entry name" value="RADICAL_SAM"/>
    <property type="match status" value="1"/>
</dbReference>
<evidence type="ECO:0000256" key="3">
    <source>
        <dbReference type="ARBA" id="ARBA00022691"/>
    </source>
</evidence>
<dbReference type="CDD" id="cd01335">
    <property type="entry name" value="Radical_SAM"/>
    <property type="match status" value="1"/>
</dbReference>
<feature type="domain" description="Radical SAM core" evidence="15">
    <location>
        <begin position="35"/>
        <end position="245"/>
    </location>
</feature>
<dbReference type="Proteomes" id="UP000046155">
    <property type="component" value="Unassembled WGS sequence"/>
</dbReference>
<keyword evidence="2" id="KW-0004">4Fe-4S</keyword>
<evidence type="ECO:0000256" key="14">
    <source>
        <dbReference type="ARBA" id="ARBA00079192"/>
    </source>
</evidence>
<protein>
    <recommendedName>
        <fullName evidence="12">Mycofactocin maturase MftC</fullName>
        <ecNumber evidence="10">1.3.98.7</ecNumber>
        <ecNumber evidence="11">4.1.99.26</ecNumber>
    </recommendedName>
    <alternativeName>
        <fullName evidence="14">[Mycofactocin precursor peptide]-pyrrolidinone derivative synthase</fullName>
    </alternativeName>
    <alternativeName>
        <fullName evidence="13">[Mycofactocin precursor peptide]-tyrosine decarboxylase</fullName>
    </alternativeName>
</protein>
<dbReference type="InterPro" id="IPR050377">
    <property type="entry name" value="Radical_SAM_PqqE_MftC-like"/>
</dbReference>
<evidence type="ECO:0000256" key="4">
    <source>
        <dbReference type="ARBA" id="ARBA00022723"/>
    </source>
</evidence>
<keyword evidence="4" id="KW-0479">Metal-binding</keyword>
<keyword evidence="7" id="KW-0456">Lyase</keyword>
<dbReference type="Gene3D" id="3.20.20.70">
    <property type="entry name" value="Aldolase class I"/>
    <property type="match status" value="1"/>
</dbReference>
<dbReference type="NCBIfam" id="TIGR04085">
    <property type="entry name" value="rSAM_more_4Fe4S"/>
    <property type="match status" value="1"/>
</dbReference>
<dbReference type="Pfam" id="PF04055">
    <property type="entry name" value="Radical_SAM"/>
    <property type="match status" value="1"/>
</dbReference>
<dbReference type="InterPro" id="IPR034480">
    <property type="entry name" value="Heme_synthase-like"/>
</dbReference>
<dbReference type="SFLD" id="SFLDS00029">
    <property type="entry name" value="Radical_SAM"/>
    <property type="match status" value="1"/>
</dbReference>
<dbReference type="PANTHER" id="PTHR11228:SF7">
    <property type="entry name" value="PQQA PEPTIDE CYCLASE"/>
    <property type="match status" value="1"/>
</dbReference>
<organism evidence="16 17">
    <name type="scientific">Syntrophaceticus schinkii</name>
    <dbReference type="NCBI Taxonomy" id="499207"/>
    <lineage>
        <taxon>Bacteria</taxon>
        <taxon>Bacillati</taxon>
        <taxon>Bacillota</taxon>
        <taxon>Clostridia</taxon>
        <taxon>Thermoanaerobacterales</taxon>
        <taxon>Thermoanaerobacterales Family III. Incertae Sedis</taxon>
        <taxon>Syntrophaceticus</taxon>
    </lineage>
</organism>
<evidence type="ECO:0000256" key="5">
    <source>
        <dbReference type="ARBA" id="ARBA00023004"/>
    </source>
</evidence>
<dbReference type="RefSeq" id="WP_044665693.1">
    <property type="nucleotide sequence ID" value="NZ_CDRZ01000259.1"/>
</dbReference>
<evidence type="ECO:0000313" key="16">
    <source>
        <dbReference type="EMBL" id="CEO89833.1"/>
    </source>
</evidence>
<evidence type="ECO:0000256" key="13">
    <source>
        <dbReference type="ARBA" id="ARBA00077306"/>
    </source>
</evidence>
<dbReference type="GO" id="GO:0046872">
    <property type="term" value="F:metal ion binding"/>
    <property type="evidence" value="ECO:0007669"/>
    <property type="project" value="UniProtKB-KW"/>
</dbReference>
<evidence type="ECO:0000256" key="7">
    <source>
        <dbReference type="ARBA" id="ARBA00023239"/>
    </source>
</evidence>